<feature type="transmembrane region" description="Helical" evidence="5">
    <location>
        <begin position="98"/>
        <end position="115"/>
    </location>
</feature>
<evidence type="ECO:0000256" key="1">
    <source>
        <dbReference type="ARBA" id="ARBA00004141"/>
    </source>
</evidence>
<feature type="transmembrane region" description="Helical" evidence="5">
    <location>
        <begin position="295"/>
        <end position="323"/>
    </location>
</feature>
<evidence type="ECO:0000313" key="6">
    <source>
        <dbReference type="EMBL" id="KAK8775907.1"/>
    </source>
</evidence>
<dbReference type="EMBL" id="JARKHS020013559">
    <property type="protein sequence ID" value="KAK8775907.1"/>
    <property type="molecule type" value="Genomic_DNA"/>
</dbReference>
<evidence type="ECO:0000256" key="4">
    <source>
        <dbReference type="ARBA" id="ARBA00023136"/>
    </source>
</evidence>
<protein>
    <submittedName>
        <fullName evidence="6">Uncharacterized protein</fullName>
    </submittedName>
</protein>
<name>A0AAQ4EMF9_AMBAM</name>
<reference evidence="6 7" key="1">
    <citation type="journal article" date="2023" name="Arcadia Sci">
        <title>De novo assembly of a long-read Amblyomma americanum tick genome.</title>
        <authorList>
            <person name="Chou S."/>
            <person name="Poskanzer K.E."/>
            <person name="Rollins M."/>
            <person name="Thuy-Boun P.S."/>
        </authorList>
    </citation>
    <scope>NUCLEOTIDE SEQUENCE [LARGE SCALE GENOMIC DNA]</scope>
    <source>
        <strain evidence="6">F_SG_1</strain>
        <tissue evidence="6">Salivary glands</tissue>
    </source>
</reference>
<gene>
    <name evidence="6" type="ORF">V5799_030748</name>
</gene>
<feature type="transmembrane region" description="Helical" evidence="5">
    <location>
        <begin position="268"/>
        <end position="289"/>
    </location>
</feature>
<keyword evidence="7" id="KW-1185">Reference proteome</keyword>
<evidence type="ECO:0000256" key="5">
    <source>
        <dbReference type="SAM" id="Phobius"/>
    </source>
</evidence>
<dbReference type="PANTHER" id="PTHR24064">
    <property type="entry name" value="SOLUTE CARRIER FAMILY 22 MEMBER"/>
    <property type="match status" value="1"/>
</dbReference>
<proteinExistence type="predicted"/>
<dbReference type="InterPro" id="IPR036259">
    <property type="entry name" value="MFS_trans_sf"/>
</dbReference>
<dbReference type="SUPFAM" id="SSF103473">
    <property type="entry name" value="MFS general substrate transporter"/>
    <property type="match status" value="1"/>
</dbReference>
<dbReference type="GO" id="GO:0016020">
    <property type="term" value="C:membrane"/>
    <property type="evidence" value="ECO:0007669"/>
    <property type="project" value="UniProtKB-SubCell"/>
</dbReference>
<dbReference type="Proteomes" id="UP001321473">
    <property type="component" value="Unassembled WGS sequence"/>
</dbReference>
<feature type="transmembrane region" description="Helical" evidence="5">
    <location>
        <begin position="121"/>
        <end position="142"/>
    </location>
</feature>
<comment type="subcellular location">
    <subcellularLocation>
        <location evidence="1">Membrane</location>
        <topology evidence="1">Multi-pass membrane protein</topology>
    </subcellularLocation>
</comment>
<sequence length="364" mass="39570">MDHWYRQPKSFGNLGAAEWKELAIPGDGTFSRCTMRDPPDGGSEARIVCCSAWNFDLGAYGNTIVRELTLVCDPGSMLIVLFVLLFEVATRSRRDLRWAVVMAITSTVVPALFYATDSLWLSWKGVQLLLMMPAMLMLANLCMNEETHNWLLVVWNTCEAERVAMRAAAANGVSPDEFLDGFNRVMAEHEQRVGAVDVCSPRAVISPRFRATSATLAFVRTAENISYNLINLNNILASHWWSQLLNAVIAGPASLAVYPCMQRVGVRWIGVLSCVVFSLTAAVLSALYTEESTSVAASLLVGAAGLASNATLVASFVITAALYPTGCRCFGFSAAFAWGSLGSLLGHANWHPISRAGSSGCRWR</sequence>
<evidence type="ECO:0000256" key="3">
    <source>
        <dbReference type="ARBA" id="ARBA00022989"/>
    </source>
</evidence>
<feature type="transmembrane region" description="Helical" evidence="5">
    <location>
        <begin position="68"/>
        <end position="86"/>
    </location>
</feature>
<keyword evidence="3 5" id="KW-1133">Transmembrane helix</keyword>
<keyword evidence="2 5" id="KW-0812">Transmembrane</keyword>
<comment type="caution">
    <text evidence="6">The sequence shown here is derived from an EMBL/GenBank/DDBJ whole genome shotgun (WGS) entry which is preliminary data.</text>
</comment>
<evidence type="ECO:0000313" key="7">
    <source>
        <dbReference type="Proteomes" id="UP001321473"/>
    </source>
</evidence>
<accession>A0AAQ4EMF9</accession>
<evidence type="ECO:0000256" key="2">
    <source>
        <dbReference type="ARBA" id="ARBA00022692"/>
    </source>
</evidence>
<dbReference type="Gene3D" id="1.20.1250.20">
    <property type="entry name" value="MFS general substrate transporter like domains"/>
    <property type="match status" value="1"/>
</dbReference>
<keyword evidence="4 5" id="KW-0472">Membrane</keyword>
<dbReference type="AlphaFoldDB" id="A0AAQ4EMF9"/>
<organism evidence="6 7">
    <name type="scientific">Amblyomma americanum</name>
    <name type="common">Lone star tick</name>
    <dbReference type="NCBI Taxonomy" id="6943"/>
    <lineage>
        <taxon>Eukaryota</taxon>
        <taxon>Metazoa</taxon>
        <taxon>Ecdysozoa</taxon>
        <taxon>Arthropoda</taxon>
        <taxon>Chelicerata</taxon>
        <taxon>Arachnida</taxon>
        <taxon>Acari</taxon>
        <taxon>Parasitiformes</taxon>
        <taxon>Ixodida</taxon>
        <taxon>Ixodoidea</taxon>
        <taxon>Ixodidae</taxon>
        <taxon>Amblyomminae</taxon>
        <taxon>Amblyomma</taxon>
    </lineage>
</organism>